<proteinExistence type="predicted"/>
<evidence type="ECO:0000313" key="2">
    <source>
        <dbReference type="EMBL" id="KKM20567.1"/>
    </source>
</evidence>
<dbReference type="EMBL" id="LAZR01013740">
    <property type="protein sequence ID" value="KKM20567.1"/>
    <property type="molecule type" value="Genomic_DNA"/>
</dbReference>
<organism evidence="2">
    <name type="scientific">marine sediment metagenome</name>
    <dbReference type="NCBI Taxonomy" id="412755"/>
    <lineage>
        <taxon>unclassified sequences</taxon>
        <taxon>metagenomes</taxon>
        <taxon>ecological metagenomes</taxon>
    </lineage>
</organism>
<dbReference type="AlphaFoldDB" id="A0A0F9HZI3"/>
<reference evidence="2" key="1">
    <citation type="journal article" date="2015" name="Nature">
        <title>Complex archaea that bridge the gap between prokaryotes and eukaryotes.</title>
        <authorList>
            <person name="Spang A."/>
            <person name="Saw J.H."/>
            <person name="Jorgensen S.L."/>
            <person name="Zaremba-Niedzwiedzka K."/>
            <person name="Martijn J."/>
            <person name="Lind A.E."/>
            <person name="van Eijk R."/>
            <person name="Schleper C."/>
            <person name="Guy L."/>
            <person name="Ettema T.J."/>
        </authorList>
    </citation>
    <scope>NUCLEOTIDE SEQUENCE</scope>
</reference>
<dbReference type="Pfam" id="PF18909">
    <property type="entry name" value="dGTP_diPhyd_N"/>
    <property type="match status" value="1"/>
</dbReference>
<dbReference type="InterPro" id="IPR044038">
    <property type="entry name" value="dATP/dGTP_diPOhydrolase_N"/>
</dbReference>
<protein>
    <recommendedName>
        <fullName evidence="1">dATP/dGTP diphosphohydrolase N-terminal domain-containing protein</fullName>
    </recommendedName>
</protein>
<feature type="domain" description="dATP/dGTP diphosphohydrolase N-terminal" evidence="1">
    <location>
        <begin position="47"/>
        <end position="143"/>
    </location>
</feature>
<comment type="caution">
    <text evidence="2">The sequence shown here is derived from an EMBL/GenBank/DDBJ whole genome shotgun (WGS) entry which is preliminary data.</text>
</comment>
<name>A0A0F9HZI3_9ZZZZ</name>
<evidence type="ECO:0000259" key="1">
    <source>
        <dbReference type="Pfam" id="PF18909"/>
    </source>
</evidence>
<accession>A0A0F9HZI3</accession>
<gene>
    <name evidence="2" type="ORF">LCGC14_1644180</name>
</gene>
<sequence length="153" mass="17469">MSINCSKCPEHPEKNCRVTDTHSIHEHTMPGNTFHEYEDLVNSSLETGTHHDQGKPSLALLSRISLEDTARVMDFGAAKYSTHNWHKGISWTAIMSSALRHLYAFNDGEDLDEESGLSHLAHAMCDVMFLLEYYHLDMSEFDDRWKVKATKTD</sequence>